<keyword evidence="12" id="KW-0449">Lipoprotein</keyword>
<dbReference type="PANTHER" id="PTHR33695:SF1">
    <property type="entry name" value="LIPOPROTEIN SIGNAL PEPTIDASE"/>
    <property type="match status" value="1"/>
</dbReference>
<dbReference type="HOGENOM" id="CLU_083252_4_0_6"/>
<feature type="active site" evidence="9">
    <location>
        <position position="149"/>
    </location>
</feature>
<dbReference type="AlphaFoldDB" id="A0A090KL66"/>
<accession>A0A090KL66</accession>
<organism evidence="12 13">
    <name type="scientific">Aliivibrio wodanis</name>
    <dbReference type="NCBI Taxonomy" id="80852"/>
    <lineage>
        <taxon>Bacteria</taxon>
        <taxon>Pseudomonadati</taxon>
        <taxon>Pseudomonadota</taxon>
        <taxon>Gammaproteobacteria</taxon>
        <taxon>Vibrionales</taxon>
        <taxon>Vibrionaceae</taxon>
        <taxon>Aliivibrio</taxon>
    </lineage>
</organism>
<dbReference type="OrthoDB" id="9810259at2"/>
<dbReference type="PATRIC" id="fig|80852.17.peg.2291"/>
<dbReference type="NCBIfam" id="TIGR00077">
    <property type="entry name" value="lspA"/>
    <property type="match status" value="1"/>
</dbReference>
<dbReference type="MEROPS" id="A08.001"/>
<keyword evidence="3 9" id="KW-0645">Protease</keyword>
<dbReference type="GO" id="GO:0005886">
    <property type="term" value="C:plasma membrane"/>
    <property type="evidence" value="ECO:0007669"/>
    <property type="project" value="UniProtKB-SubCell"/>
</dbReference>
<protein>
    <recommendedName>
        <fullName evidence="9">Lipoprotein signal peptidase</fullName>
        <ecNumber evidence="9">3.4.23.36</ecNumber>
    </recommendedName>
    <alternativeName>
        <fullName evidence="9">Prolipoprotein signal peptidase</fullName>
    </alternativeName>
    <alternativeName>
        <fullName evidence="9">Signal peptidase II</fullName>
        <shortName evidence="9">SPase II</shortName>
    </alternativeName>
</protein>
<dbReference type="KEGG" id="awd:AWOD_I_2212"/>
<keyword evidence="7 9" id="KW-1133">Transmembrane helix</keyword>
<keyword evidence="2 9" id="KW-1003">Cell membrane</keyword>
<evidence type="ECO:0000256" key="3">
    <source>
        <dbReference type="ARBA" id="ARBA00022670"/>
    </source>
</evidence>
<sequence length="171" mass="19413">MTSDNKTLPLLKESGLRWLWLAGIIFMADISIKLFVMKEMGYGWANRIEVLPFFNFLYVHNYGAAFSFLSDQAGWQRWFFTGIAVAVCSLLGYWMRKAPQTDKLNNMAYALIIGGAIGNVFDRLVHGFVVDYLDFYWGNYHWPAFNLADAAICIGAGLIILDGFRTSKKAQ</sequence>
<evidence type="ECO:0000256" key="2">
    <source>
        <dbReference type="ARBA" id="ARBA00022475"/>
    </source>
</evidence>
<feature type="transmembrane region" description="Helical" evidence="9">
    <location>
        <begin position="18"/>
        <end position="36"/>
    </location>
</feature>
<feature type="active site" evidence="9">
    <location>
        <position position="131"/>
    </location>
</feature>
<keyword evidence="13" id="KW-1185">Reference proteome</keyword>
<evidence type="ECO:0000256" key="11">
    <source>
        <dbReference type="RuleBase" id="RU004181"/>
    </source>
</evidence>
<dbReference type="HAMAP" id="MF_00161">
    <property type="entry name" value="LspA"/>
    <property type="match status" value="1"/>
</dbReference>
<keyword evidence="8 9" id="KW-0472">Membrane</keyword>
<dbReference type="Proteomes" id="UP000032427">
    <property type="component" value="Chromosome 1"/>
</dbReference>
<dbReference type="InterPro" id="IPR001872">
    <property type="entry name" value="Peptidase_A8"/>
</dbReference>
<comment type="function">
    <text evidence="9 10">This protein specifically catalyzes the removal of signal peptides from prolipoproteins.</text>
</comment>
<keyword evidence="5 9" id="KW-0064">Aspartyl protease</keyword>
<evidence type="ECO:0000313" key="12">
    <source>
        <dbReference type="EMBL" id="CED72274.1"/>
    </source>
</evidence>
<dbReference type="GeneID" id="28541790"/>
<dbReference type="UniPathway" id="UPA00665"/>
<keyword evidence="4 9" id="KW-0812">Transmembrane</keyword>
<dbReference type="GO" id="GO:0004190">
    <property type="term" value="F:aspartic-type endopeptidase activity"/>
    <property type="evidence" value="ECO:0007669"/>
    <property type="project" value="UniProtKB-UniRule"/>
</dbReference>
<evidence type="ECO:0000256" key="6">
    <source>
        <dbReference type="ARBA" id="ARBA00022801"/>
    </source>
</evidence>
<dbReference type="EMBL" id="LN554846">
    <property type="protein sequence ID" value="CED72274.1"/>
    <property type="molecule type" value="Genomic_DNA"/>
</dbReference>
<reference evidence="13" key="1">
    <citation type="submission" date="2014-09" db="EMBL/GenBank/DDBJ databases">
        <authorList>
            <person name="Hjerde E."/>
        </authorList>
    </citation>
    <scope>NUCLEOTIDE SEQUENCE [LARGE SCALE GENOMIC DNA]</scope>
    <source>
        <strain evidence="13">06/09/139</strain>
    </source>
</reference>
<evidence type="ECO:0000256" key="1">
    <source>
        <dbReference type="ARBA" id="ARBA00006139"/>
    </source>
</evidence>
<evidence type="ECO:0000256" key="9">
    <source>
        <dbReference type="HAMAP-Rule" id="MF_00161"/>
    </source>
</evidence>
<feature type="transmembrane region" description="Helical" evidence="9">
    <location>
        <begin position="107"/>
        <end position="128"/>
    </location>
</feature>
<dbReference type="RefSeq" id="WP_045102851.1">
    <property type="nucleotide sequence ID" value="NZ_LN554846.1"/>
</dbReference>
<evidence type="ECO:0000256" key="7">
    <source>
        <dbReference type="ARBA" id="ARBA00022989"/>
    </source>
</evidence>
<dbReference type="STRING" id="80852.AWOD_I_2212"/>
<feature type="transmembrane region" description="Helical" evidence="9">
    <location>
        <begin position="140"/>
        <end position="161"/>
    </location>
</feature>
<dbReference type="PANTHER" id="PTHR33695">
    <property type="entry name" value="LIPOPROTEIN SIGNAL PEPTIDASE"/>
    <property type="match status" value="1"/>
</dbReference>
<evidence type="ECO:0000313" key="13">
    <source>
        <dbReference type="Proteomes" id="UP000032427"/>
    </source>
</evidence>
<dbReference type="Pfam" id="PF01252">
    <property type="entry name" value="Peptidase_A8"/>
    <property type="match status" value="1"/>
</dbReference>
<evidence type="ECO:0000256" key="8">
    <source>
        <dbReference type="ARBA" id="ARBA00023136"/>
    </source>
</evidence>
<comment type="pathway">
    <text evidence="9">Protein modification; lipoprotein biosynthesis (signal peptide cleavage).</text>
</comment>
<dbReference type="GO" id="GO:0006508">
    <property type="term" value="P:proteolysis"/>
    <property type="evidence" value="ECO:0007669"/>
    <property type="project" value="UniProtKB-KW"/>
</dbReference>
<gene>
    <name evidence="9 12" type="primary">lspA</name>
    <name evidence="12" type="ORF">AWOD_I_2212</name>
</gene>
<name>A0A090KL66_9GAMM</name>
<comment type="subcellular location">
    <subcellularLocation>
        <location evidence="9">Cell membrane</location>
        <topology evidence="9">Multi-pass membrane protein</topology>
    </subcellularLocation>
</comment>
<comment type="catalytic activity">
    <reaction evidence="9 10">
        <text>Release of signal peptides from bacterial membrane prolipoproteins. Hydrolyzes -Xaa-Yaa-Zaa-|-(S,diacylglyceryl)Cys-, in which Xaa is hydrophobic (preferably Leu), and Yaa (Ala or Ser) and Zaa (Gly or Ala) have small, neutral side chains.</text>
        <dbReference type="EC" id="3.4.23.36"/>
    </reaction>
</comment>
<comment type="similarity">
    <text evidence="1 9 11">Belongs to the peptidase A8 family.</text>
</comment>
<dbReference type="PRINTS" id="PR00781">
    <property type="entry name" value="LIPOSIGPTASE"/>
</dbReference>
<proteinExistence type="inferred from homology"/>
<dbReference type="EC" id="3.4.23.36" evidence="9"/>
<evidence type="ECO:0000256" key="10">
    <source>
        <dbReference type="RuleBase" id="RU000594"/>
    </source>
</evidence>
<feature type="transmembrane region" description="Helical" evidence="9">
    <location>
        <begin position="75"/>
        <end position="95"/>
    </location>
</feature>
<evidence type="ECO:0000256" key="5">
    <source>
        <dbReference type="ARBA" id="ARBA00022750"/>
    </source>
</evidence>
<feature type="transmembrane region" description="Helical" evidence="9">
    <location>
        <begin position="48"/>
        <end position="69"/>
    </location>
</feature>
<evidence type="ECO:0000256" key="4">
    <source>
        <dbReference type="ARBA" id="ARBA00022692"/>
    </source>
</evidence>
<keyword evidence="6 9" id="KW-0378">Hydrolase</keyword>
<dbReference type="PROSITE" id="PS00855">
    <property type="entry name" value="SPASE_II"/>
    <property type="match status" value="1"/>
</dbReference>